<dbReference type="EMBL" id="JXTC01000247">
    <property type="protein sequence ID" value="PON77121.1"/>
    <property type="molecule type" value="Genomic_DNA"/>
</dbReference>
<dbReference type="Proteomes" id="UP000237000">
    <property type="component" value="Unassembled WGS sequence"/>
</dbReference>
<keyword evidence="2" id="KW-1185">Reference proteome</keyword>
<evidence type="ECO:0000313" key="1">
    <source>
        <dbReference type="EMBL" id="PON77121.1"/>
    </source>
</evidence>
<gene>
    <name evidence="1" type="ORF">TorRG33x02_240930</name>
</gene>
<dbReference type="AlphaFoldDB" id="A0A2P5DV12"/>
<accession>A0A2P5DV12</accession>
<sequence>MQVPKFYLLAQLDYRERLHFLSWSNLGKNGRISEVKSRTNYVEDRTLQIIYKRHDC</sequence>
<name>A0A2P5DV12_TREOI</name>
<organism evidence="1 2">
    <name type="scientific">Trema orientale</name>
    <name type="common">Charcoal tree</name>
    <name type="synonym">Celtis orientalis</name>
    <dbReference type="NCBI Taxonomy" id="63057"/>
    <lineage>
        <taxon>Eukaryota</taxon>
        <taxon>Viridiplantae</taxon>
        <taxon>Streptophyta</taxon>
        <taxon>Embryophyta</taxon>
        <taxon>Tracheophyta</taxon>
        <taxon>Spermatophyta</taxon>
        <taxon>Magnoliopsida</taxon>
        <taxon>eudicotyledons</taxon>
        <taxon>Gunneridae</taxon>
        <taxon>Pentapetalae</taxon>
        <taxon>rosids</taxon>
        <taxon>fabids</taxon>
        <taxon>Rosales</taxon>
        <taxon>Cannabaceae</taxon>
        <taxon>Trema</taxon>
    </lineage>
</organism>
<comment type="caution">
    <text evidence="1">The sequence shown here is derived from an EMBL/GenBank/DDBJ whole genome shotgun (WGS) entry which is preliminary data.</text>
</comment>
<dbReference type="InParanoid" id="A0A2P5DV12"/>
<evidence type="ECO:0000313" key="2">
    <source>
        <dbReference type="Proteomes" id="UP000237000"/>
    </source>
</evidence>
<proteinExistence type="predicted"/>
<protein>
    <submittedName>
        <fullName evidence="1">Uncharacterized protein</fullName>
    </submittedName>
</protein>
<reference evidence="2" key="1">
    <citation type="submission" date="2016-06" db="EMBL/GenBank/DDBJ databases">
        <title>Parallel loss of symbiosis genes in relatives of nitrogen-fixing non-legume Parasponia.</title>
        <authorList>
            <person name="Van Velzen R."/>
            <person name="Holmer R."/>
            <person name="Bu F."/>
            <person name="Rutten L."/>
            <person name="Van Zeijl A."/>
            <person name="Liu W."/>
            <person name="Santuari L."/>
            <person name="Cao Q."/>
            <person name="Sharma T."/>
            <person name="Shen D."/>
            <person name="Roswanjaya Y."/>
            <person name="Wardhani T."/>
            <person name="Kalhor M.S."/>
            <person name="Jansen J."/>
            <person name="Van den Hoogen J."/>
            <person name="Gungor B."/>
            <person name="Hartog M."/>
            <person name="Hontelez J."/>
            <person name="Verver J."/>
            <person name="Yang W.-C."/>
            <person name="Schijlen E."/>
            <person name="Repin R."/>
            <person name="Schilthuizen M."/>
            <person name="Schranz E."/>
            <person name="Heidstra R."/>
            <person name="Miyata K."/>
            <person name="Fedorova E."/>
            <person name="Kohlen W."/>
            <person name="Bisseling T."/>
            <person name="Smit S."/>
            <person name="Geurts R."/>
        </authorList>
    </citation>
    <scope>NUCLEOTIDE SEQUENCE [LARGE SCALE GENOMIC DNA]</scope>
    <source>
        <strain evidence="2">cv. RG33-2</strain>
    </source>
</reference>